<keyword evidence="4" id="KW-0131">Cell cycle</keyword>
<dbReference type="InterPro" id="IPR036388">
    <property type="entry name" value="WH-like_DNA-bd_sf"/>
</dbReference>
<sequence>MEYLPQHIEALIFASPTAISLEELQNVLLENFGVCFAQKVMLEAIEELRQRYDHNVHSFAIVEVAGGYQFMSKGAYHETIGTHLRMQSNKKLSRSALETLSIIAYKQPVTKSELEKIRGVSCDYAIQKLLEKELITITGRAETIGKPLTYGVTDRFLDYFGIKSLDELPQPKDFALPENTIGEPEALMVSEEE</sequence>
<dbReference type="PIRSF" id="PIRSF019345">
    <property type="entry name" value="ScpB"/>
    <property type="match status" value="1"/>
</dbReference>
<dbReference type="InterPro" id="IPR005234">
    <property type="entry name" value="ScpB_csome_segregation"/>
</dbReference>
<comment type="caution">
    <text evidence="5">The sequence shown here is derived from an EMBL/GenBank/DDBJ whole genome shotgun (WGS) entry which is preliminary data.</text>
</comment>
<dbReference type="GO" id="GO:0051301">
    <property type="term" value="P:cell division"/>
    <property type="evidence" value="ECO:0007669"/>
    <property type="project" value="UniProtKB-KW"/>
</dbReference>
<dbReference type="SUPFAM" id="SSF46785">
    <property type="entry name" value="Winged helix' DNA-binding domain"/>
    <property type="match status" value="2"/>
</dbReference>
<evidence type="ECO:0000313" key="5">
    <source>
        <dbReference type="EMBL" id="MBC6995471.1"/>
    </source>
</evidence>
<dbReference type="AlphaFoldDB" id="A0A923T9E1"/>
<evidence type="ECO:0000256" key="4">
    <source>
        <dbReference type="ARBA" id="ARBA00023306"/>
    </source>
</evidence>
<dbReference type="RefSeq" id="WP_187467505.1">
    <property type="nucleotide sequence ID" value="NZ_JACSIT010000138.1"/>
</dbReference>
<keyword evidence="1" id="KW-0963">Cytoplasm</keyword>
<name>A0A923T9E1_9BACT</name>
<proteinExistence type="predicted"/>
<reference evidence="5" key="1">
    <citation type="submission" date="2020-08" db="EMBL/GenBank/DDBJ databases">
        <title>Lewinella bacteria from marine environments.</title>
        <authorList>
            <person name="Zhong Y."/>
        </authorList>
    </citation>
    <scope>NUCLEOTIDE SEQUENCE</scope>
    <source>
        <strain evidence="5">KCTC 42187</strain>
    </source>
</reference>
<keyword evidence="3" id="KW-0159">Chromosome partition</keyword>
<dbReference type="Pfam" id="PF04079">
    <property type="entry name" value="SMC_ScpB"/>
    <property type="match status" value="1"/>
</dbReference>
<evidence type="ECO:0000313" key="6">
    <source>
        <dbReference type="Proteomes" id="UP000650081"/>
    </source>
</evidence>
<dbReference type="InterPro" id="IPR036390">
    <property type="entry name" value="WH_DNA-bd_sf"/>
</dbReference>
<gene>
    <name evidence="5" type="primary">scpB</name>
    <name evidence="5" type="ORF">H9S92_14965</name>
</gene>
<dbReference type="PANTHER" id="PTHR34298:SF2">
    <property type="entry name" value="SEGREGATION AND CONDENSATION PROTEIN B"/>
    <property type="match status" value="1"/>
</dbReference>
<protein>
    <submittedName>
        <fullName evidence="5">SMC-Scp complex subunit ScpB</fullName>
    </submittedName>
</protein>
<dbReference type="NCBIfam" id="TIGR00281">
    <property type="entry name" value="SMC-Scp complex subunit ScpB"/>
    <property type="match status" value="1"/>
</dbReference>
<dbReference type="Proteomes" id="UP000650081">
    <property type="component" value="Unassembled WGS sequence"/>
</dbReference>
<dbReference type="Gene3D" id="1.10.10.10">
    <property type="entry name" value="Winged helix-like DNA-binding domain superfamily/Winged helix DNA-binding domain"/>
    <property type="match status" value="2"/>
</dbReference>
<organism evidence="5 6">
    <name type="scientific">Neolewinella lacunae</name>
    <dbReference type="NCBI Taxonomy" id="1517758"/>
    <lineage>
        <taxon>Bacteria</taxon>
        <taxon>Pseudomonadati</taxon>
        <taxon>Bacteroidota</taxon>
        <taxon>Saprospiria</taxon>
        <taxon>Saprospirales</taxon>
        <taxon>Lewinellaceae</taxon>
        <taxon>Neolewinella</taxon>
    </lineage>
</organism>
<evidence type="ECO:0000256" key="2">
    <source>
        <dbReference type="ARBA" id="ARBA00022618"/>
    </source>
</evidence>
<dbReference type="EMBL" id="JACSIT010000138">
    <property type="protein sequence ID" value="MBC6995471.1"/>
    <property type="molecule type" value="Genomic_DNA"/>
</dbReference>
<evidence type="ECO:0000256" key="3">
    <source>
        <dbReference type="ARBA" id="ARBA00022829"/>
    </source>
</evidence>
<dbReference type="PANTHER" id="PTHR34298">
    <property type="entry name" value="SEGREGATION AND CONDENSATION PROTEIN B"/>
    <property type="match status" value="1"/>
</dbReference>
<accession>A0A923T9E1</accession>
<keyword evidence="6" id="KW-1185">Reference proteome</keyword>
<evidence type="ECO:0000256" key="1">
    <source>
        <dbReference type="ARBA" id="ARBA00022490"/>
    </source>
</evidence>
<keyword evidence="2" id="KW-0132">Cell division</keyword>
<dbReference type="GO" id="GO:0051304">
    <property type="term" value="P:chromosome separation"/>
    <property type="evidence" value="ECO:0007669"/>
    <property type="project" value="InterPro"/>
</dbReference>